<evidence type="ECO:0000256" key="1">
    <source>
        <dbReference type="SAM" id="Phobius"/>
    </source>
</evidence>
<name>A0A0G0MR34_9BACT</name>
<organism evidence="2 3">
    <name type="scientific">Candidatus Daviesbacteria bacterium GW2011_GWA2_38_24</name>
    <dbReference type="NCBI Taxonomy" id="1618422"/>
    <lineage>
        <taxon>Bacteria</taxon>
        <taxon>Candidatus Daviesiibacteriota</taxon>
    </lineage>
</organism>
<feature type="transmembrane region" description="Helical" evidence="1">
    <location>
        <begin position="21"/>
        <end position="42"/>
    </location>
</feature>
<protein>
    <submittedName>
        <fullName evidence="2">Uncharacterized protein</fullName>
    </submittedName>
</protein>
<keyword evidence="1" id="KW-0812">Transmembrane</keyword>
<accession>A0A0G0MR34</accession>
<keyword evidence="1" id="KW-1133">Transmembrane helix</keyword>
<gene>
    <name evidence="2" type="ORF">US86_C0001G0328</name>
</gene>
<sequence length="65" mass="7421">MSKKGGKIFWSKNWQYAWKTFLVIFLFQNTLLFLATGSFSLLNIVESLPKNEAVKIALLVGMLKP</sequence>
<dbReference type="AlphaFoldDB" id="A0A0G0MR34"/>
<keyword evidence="1" id="KW-0472">Membrane</keyword>
<dbReference type="EMBL" id="LBUP01000001">
    <property type="protein sequence ID" value="KKQ67401.1"/>
    <property type="molecule type" value="Genomic_DNA"/>
</dbReference>
<proteinExistence type="predicted"/>
<comment type="caution">
    <text evidence="2">The sequence shown here is derived from an EMBL/GenBank/DDBJ whole genome shotgun (WGS) entry which is preliminary data.</text>
</comment>
<reference evidence="2 3" key="1">
    <citation type="journal article" date="2015" name="Nature">
        <title>rRNA introns, odd ribosomes, and small enigmatic genomes across a large radiation of phyla.</title>
        <authorList>
            <person name="Brown C.T."/>
            <person name="Hug L.A."/>
            <person name="Thomas B.C."/>
            <person name="Sharon I."/>
            <person name="Castelle C.J."/>
            <person name="Singh A."/>
            <person name="Wilkins M.J."/>
            <person name="Williams K.H."/>
            <person name="Banfield J.F."/>
        </authorList>
    </citation>
    <scope>NUCLEOTIDE SEQUENCE [LARGE SCALE GENOMIC DNA]</scope>
</reference>
<dbReference type="Proteomes" id="UP000034235">
    <property type="component" value="Unassembled WGS sequence"/>
</dbReference>
<evidence type="ECO:0000313" key="3">
    <source>
        <dbReference type="Proteomes" id="UP000034235"/>
    </source>
</evidence>
<evidence type="ECO:0000313" key="2">
    <source>
        <dbReference type="EMBL" id="KKQ67401.1"/>
    </source>
</evidence>